<dbReference type="RefSeq" id="WP_367168629.1">
    <property type="nucleotide sequence ID" value="NZ_JBFKZN010000015.1"/>
</dbReference>
<comment type="caution">
    <text evidence="2">The sequence shown here is derived from an EMBL/GenBank/DDBJ whole genome shotgun (WGS) entry which is preliminary data.</text>
</comment>
<accession>A0ABV3N733</accession>
<sequence>MLIRKTLSLLLLLGFISSSAFAEVITIWREPAPVLKEGKYKSLILDRGQLTKALPDSKNEYIFTEKGAGVKPLILVGTYIQIVEFLKKYETRGIESQIGGLNKIYMGVANYHPRERFISIWHPGNILVMAVENIQKFLPFGNDITDVAGVAGDLKELYEKIEQLDEKQKSTGSVMYVKFSYLPEDGMTEIGNKKITFGAVLNEMQKMAKH</sequence>
<evidence type="ECO:0000313" key="3">
    <source>
        <dbReference type="Proteomes" id="UP001554567"/>
    </source>
</evidence>
<evidence type="ECO:0000313" key="2">
    <source>
        <dbReference type="EMBL" id="MEW5291646.1"/>
    </source>
</evidence>
<feature type="chain" id="PRO_5046278481" evidence="1">
    <location>
        <begin position="23"/>
        <end position="210"/>
    </location>
</feature>
<gene>
    <name evidence="2" type="ORF">ABW286_21165</name>
</gene>
<proteinExistence type="predicted"/>
<keyword evidence="3" id="KW-1185">Reference proteome</keyword>
<feature type="signal peptide" evidence="1">
    <location>
        <begin position="1"/>
        <end position="22"/>
    </location>
</feature>
<dbReference type="EMBL" id="JBFKZN010000015">
    <property type="protein sequence ID" value="MEW5291646.1"/>
    <property type="molecule type" value="Genomic_DNA"/>
</dbReference>
<organism evidence="2 3">
    <name type="scientific">Erwinia papayae</name>
    <dbReference type="NCBI Taxonomy" id="206499"/>
    <lineage>
        <taxon>Bacteria</taxon>
        <taxon>Pseudomonadati</taxon>
        <taxon>Pseudomonadota</taxon>
        <taxon>Gammaproteobacteria</taxon>
        <taxon>Enterobacterales</taxon>
        <taxon>Erwiniaceae</taxon>
        <taxon>Erwinia</taxon>
    </lineage>
</organism>
<name>A0ABV3N733_9GAMM</name>
<reference evidence="2 3" key="1">
    <citation type="submission" date="2024-07" db="EMBL/GenBank/DDBJ databases">
        <authorList>
            <person name="Dulla G.F.J."/>
            <person name="Delorm J.G."/>
        </authorList>
    </citation>
    <scope>NUCLEOTIDE SEQUENCE [LARGE SCALE GENOMIC DNA]</scope>
    <source>
        <strain evidence="2 3">JGD 233</strain>
    </source>
</reference>
<evidence type="ECO:0000256" key="1">
    <source>
        <dbReference type="SAM" id="SignalP"/>
    </source>
</evidence>
<keyword evidence="1" id="KW-0732">Signal</keyword>
<dbReference type="Proteomes" id="UP001554567">
    <property type="component" value="Unassembled WGS sequence"/>
</dbReference>
<protein>
    <submittedName>
        <fullName evidence="2">Uncharacterized protein</fullName>
    </submittedName>
</protein>